<dbReference type="Proteomes" id="UP001519460">
    <property type="component" value="Unassembled WGS sequence"/>
</dbReference>
<evidence type="ECO:0000313" key="2">
    <source>
        <dbReference type="EMBL" id="KAK7479445.1"/>
    </source>
</evidence>
<name>A0ABD0JXP6_9CAEN</name>
<dbReference type="AlphaFoldDB" id="A0ABD0JXP6"/>
<organism evidence="2 3">
    <name type="scientific">Batillaria attramentaria</name>
    <dbReference type="NCBI Taxonomy" id="370345"/>
    <lineage>
        <taxon>Eukaryota</taxon>
        <taxon>Metazoa</taxon>
        <taxon>Spiralia</taxon>
        <taxon>Lophotrochozoa</taxon>
        <taxon>Mollusca</taxon>
        <taxon>Gastropoda</taxon>
        <taxon>Caenogastropoda</taxon>
        <taxon>Sorbeoconcha</taxon>
        <taxon>Cerithioidea</taxon>
        <taxon>Batillariidae</taxon>
        <taxon>Batillaria</taxon>
    </lineage>
</organism>
<gene>
    <name evidence="2" type="ORF">BaRGS_00029261</name>
</gene>
<keyword evidence="3" id="KW-1185">Reference proteome</keyword>
<comment type="caution">
    <text evidence="2">The sequence shown here is derived from an EMBL/GenBank/DDBJ whole genome shotgun (WGS) entry which is preliminary data.</text>
</comment>
<reference evidence="2 3" key="1">
    <citation type="journal article" date="2023" name="Sci. Data">
        <title>Genome assembly of the Korean intertidal mud-creeper Batillaria attramentaria.</title>
        <authorList>
            <person name="Patra A.K."/>
            <person name="Ho P.T."/>
            <person name="Jun S."/>
            <person name="Lee S.J."/>
            <person name="Kim Y."/>
            <person name="Won Y.J."/>
        </authorList>
    </citation>
    <scope>NUCLEOTIDE SEQUENCE [LARGE SCALE GENOMIC DNA]</scope>
    <source>
        <strain evidence="2">Wonlab-2016</strain>
    </source>
</reference>
<evidence type="ECO:0000313" key="3">
    <source>
        <dbReference type="Proteomes" id="UP001519460"/>
    </source>
</evidence>
<feature type="region of interest" description="Disordered" evidence="1">
    <location>
        <begin position="95"/>
        <end position="131"/>
    </location>
</feature>
<evidence type="ECO:0000256" key="1">
    <source>
        <dbReference type="SAM" id="MobiDB-lite"/>
    </source>
</evidence>
<sequence>MAEERSQSSLRGRSELLKKLSAGKTVCSEVNKASSNTNFLYMRRHHAFVTQLESAKQSMMSQNGKAQKDMRKRLDTYKKRKRIIFRERVMSQQLSDDESEADASLGQSLRSATSRSSIGGGGRKSSGGYSVPILPPGGSGISGGMFPSILRVPMVASDDENLQSTIQRQLRQHMRRQENLHAQILRSRVHEFCNELNTVHSSGGHSFYVTSSKRRIAFSEIPKSANRIKSANRLTASAGGGVAGSIGVGVAGSIGALKTPLASVV</sequence>
<dbReference type="EMBL" id="JACVVK020000302">
    <property type="protein sequence ID" value="KAK7479445.1"/>
    <property type="molecule type" value="Genomic_DNA"/>
</dbReference>
<protein>
    <submittedName>
        <fullName evidence="2">Uncharacterized protein</fullName>
    </submittedName>
</protein>
<accession>A0ABD0JXP6</accession>
<proteinExistence type="predicted"/>